<evidence type="ECO:0008006" key="6">
    <source>
        <dbReference type="Google" id="ProtNLM"/>
    </source>
</evidence>
<protein>
    <recommendedName>
        <fullName evidence="6">ComF family protein</fullName>
    </recommendedName>
</protein>
<dbReference type="SUPFAM" id="SSF53271">
    <property type="entry name" value="PRTase-like"/>
    <property type="match status" value="1"/>
</dbReference>
<dbReference type="AlphaFoldDB" id="A0A0E9MKZ4"/>
<dbReference type="Pfam" id="PF00156">
    <property type="entry name" value="Pribosyltran"/>
    <property type="match status" value="1"/>
</dbReference>
<proteinExistence type="inferred from homology"/>
<evidence type="ECO:0000259" key="2">
    <source>
        <dbReference type="Pfam" id="PF00156"/>
    </source>
</evidence>
<dbReference type="PANTHER" id="PTHR47505">
    <property type="entry name" value="DNA UTILIZATION PROTEIN YHGH"/>
    <property type="match status" value="1"/>
</dbReference>
<evidence type="ECO:0000256" key="1">
    <source>
        <dbReference type="ARBA" id="ARBA00008007"/>
    </source>
</evidence>
<evidence type="ECO:0000313" key="5">
    <source>
        <dbReference type="Proteomes" id="UP000033202"/>
    </source>
</evidence>
<dbReference type="InterPro" id="IPR029057">
    <property type="entry name" value="PRTase-like"/>
</dbReference>
<dbReference type="InterPro" id="IPR000836">
    <property type="entry name" value="PRTase_dom"/>
</dbReference>
<sequence>MLVEIEATRNKGGVTLIAAPIRAAIDFALPPRCPACGAIVSDDDAFCEPCWSKLDFVVGPACASCGLPFELDRGEDALCAACLAERPPHDGVRAAVAYGPVARAVVLKLKHGGRIGMARVIGRYLARIAPAEADALLVPVPLHRWRIWRRGFNQSALLAREVARRTGQEVRHDLIERRKRTPMLGGLGRTARARTLRGAFAVPSEKRAVLKGRTVLLVDDVYTSGATAGACARVLKRAGAARVVVLCWARVLHDSVDDAAGFGDGSD</sequence>
<comment type="similarity">
    <text evidence="1">Belongs to the ComF/GntX family.</text>
</comment>
<feature type="domain" description="Phosphoribosyltransferase" evidence="2">
    <location>
        <begin position="155"/>
        <end position="252"/>
    </location>
</feature>
<accession>A0A0E9MKZ4</accession>
<feature type="domain" description="Double zinc ribbon" evidence="3">
    <location>
        <begin position="25"/>
        <end position="83"/>
    </location>
</feature>
<evidence type="ECO:0000313" key="4">
    <source>
        <dbReference type="EMBL" id="GAO38086.1"/>
    </source>
</evidence>
<dbReference type="Pfam" id="PF18912">
    <property type="entry name" value="DZR_2"/>
    <property type="match status" value="1"/>
</dbReference>
<dbReference type="InterPro" id="IPR044005">
    <property type="entry name" value="DZR_2"/>
</dbReference>
<dbReference type="Gene3D" id="3.40.50.2020">
    <property type="match status" value="1"/>
</dbReference>
<dbReference type="STRING" id="1219043.SCH01S_03_00610"/>
<dbReference type="InterPro" id="IPR051910">
    <property type="entry name" value="ComF/GntX_DNA_util-trans"/>
</dbReference>
<organism evidence="4 5">
    <name type="scientific">Sphingomonas changbaiensis NBRC 104936</name>
    <dbReference type="NCBI Taxonomy" id="1219043"/>
    <lineage>
        <taxon>Bacteria</taxon>
        <taxon>Pseudomonadati</taxon>
        <taxon>Pseudomonadota</taxon>
        <taxon>Alphaproteobacteria</taxon>
        <taxon>Sphingomonadales</taxon>
        <taxon>Sphingomonadaceae</taxon>
        <taxon>Sphingomonas</taxon>
    </lineage>
</organism>
<keyword evidence="5" id="KW-1185">Reference proteome</keyword>
<dbReference type="EMBL" id="BBWU01000003">
    <property type="protein sequence ID" value="GAO38086.1"/>
    <property type="molecule type" value="Genomic_DNA"/>
</dbReference>
<dbReference type="Proteomes" id="UP000033202">
    <property type="component" value="Unassembled WGS sequence"/>
</dbReference>
<dbReference type="PANTHER" id="PTHR47505:SF1">
    <property type="entry name" value="DNA UTILIZATION PROTEIN YHGH"/>
    <property type="match status" value="1"/>
</dbReference>
<gene>
    <name evidence="4" type="ORF">SCH01S_03_00610</name>
</gene>
<evidence type="ECO:0000259" key="3">
    <source>
        <dbReference type="Pfam" id="PF18912"/>
    </source>
</evidence>
<comment type="caution">
    <text evidence="4">The sequence shown here is derived from an EMBL/GenBank/DDBJ whole genome shotgun (WGS) entry which is preliminary data.</text>
</comment>
<reference evidence="4 5" key="1">
    <citation type="submission" date="2015-04" db="EMBL/GenBank/DDBJ databases">
        <title>Whole genome shotgun sequence of Sphingomonas changbaiensis NBRC 104936.</title>
        <authorList>
            <person name="Katano-Makiyama Y."/>
            <person name="Hosoyama A."/>
            <person name="Hashimoto M."/>
            <person name="Noguchi M."/>
            <person name="Tsuchikane K."/>
            <person name="Ohji S."/>
            <person name="Yamazoe A."/>
            <person name="Ichikawa N."/>
            <person name="Kimura A."/>
            <person name="Fujita N."/>
        </authorList>
    </citation>
    <scope>NUCLEOTIDE SEQUENCE [LARGE SCALE GENOMIC DNA]</scope>
    <source>
        <strain evidence="4 5">NBRC 104936</strain>
    </source>
</reference>
<dbReference type="CDD" id="cd06223">
    <property type="entry name" value="PRTases_typeI"/>
    <property type="match status" value="1"/>
</dbReference>
<name>A0A0E9MKZ4_9SPHN</name>